<evidence type="ECO:0000313" key="1">
    <source>
        <dbReference type="EMBL" id="GII02137.1"/>
    </source>
</evidence>
<gene>
    <name evidence="1" type="ORF">Pta02_41450</name>
</gene>
<dbReference type="Proteomes" id="UP000634476">
    <property type="component" value="Unassembled WGS sequence"/>
</dbReference>
<dbReference type="RefSeq" id="WP_203876484.1">
    <property type="nucleotide sequence ID" value="NZ_BOOK01000030.1"/>
</dbReference>
<dbReference type="EMBL" id="BOOK01000030">
    <property type="protein sequence ID" value="GII02137.1"/>
    <property type="molecule type" value="Genomic_DNA"/>
</dbReference>
<accession>A0A8J3WWR7</accession>
<protein>
    <submittedName>
        <fullName evidence="1">Uncharacterized protein</fullName>
    </submittedName>
</protein>
<organism evidence="1 2">
    <name type="scientific">Planobispora takensis</name>
    <dbReference type="NCBI Taxonomy" id="1367882"/>
    <lineage>
        <taxon>Bacteria</taxon>
        <taxon>Bacillati</taxon>
        <taxon>Actinomycetota</taxon>
        <taxon>Actinomycetes</taxon>
        <taxon>Streptosporangiales</taxon>
        <taxon>Streptosporangiaceae</taxon>
        <taxon>Planobispora</taxon>
    </lineage>
</organism>
<sequence length="115" mass="12584">MSETDPHIHVEQKVMRAGAAYRNLIVSMVGRAPDAPSVVTTGCGLRVPYAMTSPRPESVTCLTCREHAHREHLRYAEQVERLSRMPGAPVTGAQAAEAAQWARDLAQRFSARSGD</sequence>
<name>A0A8J3WWR7_9ACTN</name>
<comment type="caution">
    <text evidence="1">The sequence shown here is derived from an EMBL/GenBank/DDBJ whole genome shotgun (WGS) entry which is preliminary data.</text>
</comment>
<keyword evidence="2" id="KW-1185">Reference proteome</keyword>
<reference evidence="1" key="1">
    <citation type="submission" date="2021-01" db="EMBL/GenBank/DDBJ databases">
        <title>Whole genome shotgun sequence of Planobispora takensis NBRC 109077.</title>
        <authorList>
            <person name="Komaki H."/>
            <person name="Tamura T."/>
        </authorList>
    </citation>
    <scope>NUCLEOTIDE SEQUENCE</scope>
    <source>
        <strain evidence="1">NBRC 109077</strain>
    </source>
</reference>
<proteinExistence type="predicted"/>
<evidence type="ECO:0000313" key="2">
    <source>
        <dbReference type="Proteomes" id="UP000634476"/>
    </source>
</evidence>
<dbReference type="AlphaFoldDB" id="A0A8J3WWR7"/>